<keyword evidence="2" id="KW-0378">Hydrolase</keyword>
<dbReference type="EMBL" id="JBHLWE010000029">
    <property type="protein sequence ID" value="MFC0340862.1"/>
    <property type="molecule type" value="Genomic_DNA"/>
</dbReference>
<sequence>MSAEVPMPPVPLPRDGFAPRRLALRAIMDGRGVDAVILSRPRSLAHYGGLAAPGGALLVITAREALLLQTGGWERAAALLPGGCALGHENAAAEELAVLVQALGPRRVLDLAAEIARQVGGR</sequence>
<evidence type="ECO:0000313" key="2">
    <source>
        <dbReference type="EMBL" id="MFC0340862.1"/>
    </source>
</evidence>
<feature type="domain" description="Creatinase N-terminal" evidence="1">
    <location>
        <begin position="20"/>
        <end position="88"/>
    </location>
</feature>
<evidence type="ECO:0000313" key="3">
    <source>
        <dbReference type="Proteomes" id="UP001589799"/>
    </source>
</evidence>
<dbReference type="Proteomes" id="UP001589799">
    <property type="component" value="Unassembled WGS sequence"/>
</dbReference>
<organism evidence="2 3">
    <name type="scientific">Paracoccus niistensis</name>
    <dbReference type="NCBI Taxonomy" id="632935"/>
    <lineage>
        <taxon>Bacteria</taxon>
        <taxon>Pseudomonadati</taxon>
        <taxon>Pseudomonadota</taxon>
        <taxon>Alphaproteobacteria</taxon>
        <taxon>Rhodobacterales</taxon>
        <taxon>Paracoccaceae</taxon>
        <taxon>Paracoccus</taxon>
    </lineage>
</organism>
<protein>
    <submittedName>
        <fullName evidence="2">Aminopeptidase P family N-terminal domain-containing protein</fullName>
    </submittedName>
</protein>
<accession>A0ABV6I3S1</accession>
<keyword evidence="2" id="KW-0031">Aminopeptidase</keyword>
<comment type="caution">
    <text evidence="2">The sequence shown here is derived from an EMBL/GenBank/DDBJ whole genome shotgun (WGS) entry which is preliminary data.</text>
</comment>
<name>A0ABV6I3S1_9RHOB</name>
<gene>
    <name evidence="2" type="ORF">ACFFII_08820</name>
</gene>
<evidence type="ECO:0000259" key="1">
    <source>
        <dbReference type="Pfam" id="PF01321"/>
    </source>
</evidence>
<keyword evidence="3" id="KW-1185">Reference proteome</keyword>
<dbReference type="SUPFAM" id="SSF53092">
    <property type="entry name" value="Creatinase/prolidase N-terminal domain"/>
    <property type="match status" value="1"/>
</dbReference>
<proteinExistence type="predicted"/>
<dbReference type="InterPro" id="IPR000587">
    <property type="entry name" value="Creatinase_N"/>
</dbReference>
<dbReference type="InterPro" id="IPR029149">
    <property type="entry name" value="Creatin/AminoP/Spt16_N"/>
</dbReference>
<dbReference type="GO" id="GO:0004177">
    <property type="term" value="F:aminopeptidase activity"/>
    <property type="evidence" value="ECO:0007669"/>
    <property type="project" value="UniProtKB-KW"/>
</dbReference>
<keyword evidence="2" id="KW-0645">Protease</keyword>
<dbReference type="Gene3D" id="3.40.350.10">
    <property type="entry name" value="Creatinase/prolidase N-terminal domain"/>
    <property type="match status" value="1"/>
</dbReference>
<dbReference type="RefSeq" id="WP_377698519.1">
    <property type="nucleotide sequence ID" value="NZ_JBHLWE010000029.1"/>
</dbReference>
<reference evidence="2 3" key="1">
    <citation type="submission" date="2024-09" db="EMBL/GenBank/DDBJ databases">
        <authorList>
            <person name="Sun Q."/>
            <person name="Mori K."/>
        </authorList>
    </citation>
    <scope>NUCLEOTIDE SEQUENCE [LARGE SCALE GENOMIC DNA]</scope>
    <source>
        <strain evidence="2 3">KCTC 22789</strain>
    </source>
</reference>
<dbReference type="Pfam" id="PF01321">
    <property type="entry name" value="Creatinase_N"/>
    <property type="match status" value="1"/>
</dbReference>